<dbReference type="AlphaFoldDB" id="G0UUV5"/>
<keyword evidence="1" id="KW-1133">Transmembrane helix</keyword>
<keyword evidence="1" id="KW-0472">Membrane</keyword>
<proteinExistence type="predicted"/>
<evidence type="ECO:0000313" key="2">
    <source>
        <dbReference type="EMBL" id="CCC93169.1"/>
    </source>
</evidence>
<dbReference type="EMBL" id="HE575322">
    <property type="protein sequence ID" value="CCC93169.1"/>
    <property type="molecule type" value="Genomic_DNA"/>
</dbReference>
<protein>
    <submittedName>
        <fullName evidence="2">Uncharacterized protein</fullName>
    </submittedName>
</protein>
<organism evidence="2">
    <name type="scientific">Trypanosoma congolense (strain IL3000)</name>
    <dbReference type="NCBI Taxonomy" id="1068625"/>
    <lineage>
        <taxon>Eukaryota</taxon>
        <taxon>Discoba</taxon>
        <taxon>Euglenozoa</taxon>
        <taxon>Kinetoplastea</taxon>
        <taxon>Metakinetoplastina</taxon>
        <taxon>Trypanosomatida</taxon>
        <taxon>Trypanosomatidae</taxon>
        <taxon>Trypanosoma</taxon>
        <taxon>Nannomonas</taxon>
    </lineage>
</organism>
<feature type="transmembrane region" description="Helical" evidence="1">
    <location>
        <begin position="34"/>
        <end position="52"/>
    </location>
</feature>
<keyword evidence="1" id="KW-0812">Transmembrane</keyword>
<reference evidence="2" key="1">
    <citation type="journal article" date="2012" name="Proc. Natl. Acad. Sci. U.S.A.">
        <title>Antigenic diversity is generated by distinct evolutionary mechanisms in African trypanosome species.</title>
        <authorList>
            <person name="Jackson A.P."/>
            <person name="Berry A."/>
            <person name="Aslett M."/>
            <person name="Allison H.C."/>
            <person name="Burton P."/>
            <person name="Vavrova-Anderson J."/>
            <person name="Brown R."/>
            <person name="Browne H."/>
            <person name="Corton N."/>
            <person name="Hauser H."/>
            <person name="Gamble J."/>
            <person name="Gilderthorp R."/>
            <person name="Marcello L."/>
            <person name="McQuillan J."/>
            <person name="Otto T.D."/>
            <person name="Quail M.A."/>
            <person name="Sanders M.J."/>
            <person name="van Tonder A."/>
            <person name="Ginger M.L."/>
            <person name="Field M.C."/>
            <person name="Barry J.D."/>
            <person name="Hertz-Fowler C."/>
            <person name="Berriman M."/>
        </authorList>
    </citation>
    <scope>NUCLEOTIDE SEQUENCE</scope>
    <source>
        <strain evidence="2">IL3000</strain>
    </source>
</reference>
<accession>G0UUV5</accession>
<dbReference type="VEuPathDB" id="TriTrypDB:TcIL3000_9_5770"/>
<name>G0UUV5_TRYCI</name>
<gene>
    <name evidence="2" type="ORF">TCIL3000_9_5770</name>
</gene>
<sequence length="165" mass="18277">MRRVTSSFALSHGPQSQFPALTSHMRPFIIPPQLVKYIITAGLFLAKALIVAHKKESRRLRQEESNPTASYSAAGNSFVSMPSTEALQILGLDSNMAVPLTSEANRNMATLRFERLFAVAVNQRNMFLQGKLSGAYRICVDPEWDAKDDTAEEGSRHSAHDGTKR</sequence>
<evidence type="ECO:0000256" key="1">
    <source>
        <dbReference type="SAM" id="Phobius"/>
    </source>
</evidence>